<keyword evidence="8" id="KW-1185">Reference proteome</keyword>
<dbReference type="NCBIfam" id="NF001159">
    <property type="entry name" value="PRK00150.1-3"/>
    <property type="match status" value="1"/>
</dbReference>
<reference evidence="8" key="1">
    <citation type="journal article" date="2019" name="Int. J. Syst. Evol. Microbiol.">
        <title>The Global Catalogue of Microorganisms (GCM) 10K type strain sequencing project: providing services to taxonomists for standard genome sequencing and annotation.</title>
        <authorList>
            <consortium name="The Broad Institute Genomics Platform"/>
            <consortium name="The Broad Institute Genome Sequencing Center for Infectious Disease"/>
            <person name="Wu L."/>
            <person name="Ma J."/>
        </authorList>
    </citation>
    <scope>NUCLEOTIDE SEQUENCE [LARGE SCALE GENOMIC DNA]</scope>
    <source>
        <strain evidence="8">JCM 9458</strain>
    </source>
</reference>
<dbReference type="Pfam" id="PF01327">
    <property type="entry name" value="Pep_deformylase"/>
    <property type="match status" value="1"/>
</dbReference>
<organism evidence="7 8">
    <name type="scientific">Cryptosporangium minutisporangium</name>
    <dbReference type="NCBI Taxonomy" id="113569"/>
    <lineage>
        <taxon>Bacteria</taxon>
        <taxon>Bacillati</taxon>
        <taxon>Actinomycetota</taxon>
        <taxon>Actinomycetes</taxon>
        <taxon>Cryptosporangiales</taxon>
        <taxon>Cryptosporangiaceae</taxon>
        <taxon>Cryptosporangium</taxon>
    </lineage>
</organism>
<dbReference type="RefSeq" id="WP_345732145.1">
    <property type="nucleotide sequence ID" value="NZ_BAAAYN010000046.1"/>
</dbReference>
<feature type="binding site" evidence="6">
    <location>
        <position position="151"/>
    </location>
    <ligand>
        <name>Fe cation</name>
        <dbReference type="ChEBI" id="CHEBI:24875"/>
    </ligand>
</feature>
<keyword evidence="3 6" id="KW-0378">Hydrolase</keyword>
<proteinExistence type="inferred from homology"/>
<dbReference type="Gene3D" id="3.90.45.10">
    <property type="entry name" value="Peptide deformylase"/>
    <property type="match status" value="1"/>
</dbReference>
<comment type="caution">
    <text evidence="7">The sequence shown here is derived from an EMBL/GenBank/DDBJ whole genome shotgun (WGS) entry which is preliminary data.</text>
</comment>
<dbReference type="CDD" id="cd00487">
    <property type="entry name" value="Pep_deformylase"/>
    <property type="match status" value="1"/>
</dbReference>
<keyword evidence="4 6" id="KW-0648">Protein biosynthesis</keyword>
<comment type="function">
    <text evidence="6">Removes the formyl group from the N-terminal Met of newly synthesized proteins. Requires at least a dipeptide for an efficient rate of reaction. N-terminal L-methionine is a prerequisite for activity but the enzyme has broad specificity at other positions.</text>
</comment>
<gene>
    <name evidence="6" type="primary">def</name>
    <name evidence="7" type="ORF">GCM10020369_65630</name>
</gene>
<protein>
    <recommendedName>
        <fullName evidence="6">Peptide deformylase</fullName>
        <shortName evidence="6">PDF</shortName>
        <ecNumber evidence="6">3.5.1.88</ecNumber>
    </recommendedName>
    <alternativeName>
        <fullName evidence="6">Polypeptide deformylase</fullName>
    </alternativeName>
</protein>
<name>A0ABP6T8F7_9ACTN</name>
<evidence type="ECO:0000256" key="3">
    <source>
        <dbReference type="ARBA" id="ARBA00022801"/>
    </source>
</evidence>
<evidence type="ECO:0000313" key="8">
    <source>
        <dbReference type="Proteomes" id="UP001501676"/>
    </source>
</evidence>
<dbReference type="InterPro" id="IPR023635">
    <property type="entry name" value="Peptide_deformylase"/>
</dbReference>
<evidence type="ECO:0000256" key="4">
    <source>
        <dbReference type="ARBA" id="ARBA00022917"/>
    </source>
</evidence>
<dbReference type="PANTHER" id="PTHR10458">
    <property type="entry name" value="PEPTIDE DEFORMYLASE"/>
    <property type="match status" value="1"/>
</dbReference>
<dbReference type="PRINTS" id="PR01576">
    <property type="entry name" value="PDEFORMYLASE"/>
</dbReference>
<evidence type="ECO:0000256" key="5">
    <source>
        <dbReference type="ARBA" id="ARBA00023004"/>
    </source>
</evidence>
<comment type="similarity">
    <text evidence="1 6">Belongs to the polypeptide deformylase family.</text>
</comment>
<dbReference type="NCBIfam" id="TIGR00079">
    <property type="entry name" value="pept_deformyl"/>
    <property type="match status" value="1"/>
</dbReference>
<feature type="binding site" evidence="6">
    <location>
        <position position="109"/>
    </location>
    <ligand>
        <name>Fe cation</name>
        <dbReference type="ChEBI" id="CHEBI:24875"/>
    </ligand>
</feature>
<dbReference type="PIRSF" id="PIRSF004749">
    <property type="entry name" value="Pep_def"/>
    <property type="match status" value="1"/>
</dbReference>
<dbReference type="Proteomes" id="UP001501676">
    <property type="component" value="Unassembled WGS sequence"/>
</dbReference>
<dbReference type="PANTHER" id="PTHR10458:SF2">
    <property type="entry name" value="PEPTIDE DEFORMYLASE, MITOCHONDRIAL"/>
    <property type="match status" value="1"/>
</dbReference>
<keyword evidence="5 6" id="KW-0408">Iron</keyword>
<comment type="catalytic activity">
    <reaction evidence="6">
        <text>N-terminal N-formyl-L-methionyl-[peptide] + H2O = N-terminal L-methionyl-[peptide] + formate</text>
        <dbReference type="Rhea" id="RHEA:24420"/>
        <dbReference type="Rhea" id="RHEA-COMP:10639"/>
        <dbReference type="Rhea" id="RHEA-COMP:10640"/>
        <dbReference type="ChEBI" id="CHEBI:15377"/>
        <dbReference type="ChEBI" id="CHEBI:15740"/>
        <dbReference type="ChEBI" id="CHEBI:49298"/>
        <dbReference type="ChEBI" id="CHEBI:64731"/>
        <dbReference type="EC" id="3.5.1.88"/>
    </reaction>
</comment>
<feature type="binding site" evidence="6">
    <location>
        <position position="155"/>
    </location>
    <ligand>
        <name>Fe cation</name>
        <dbReference type="ChEBI" id="CHEBI:24875"/>
    </ligand>
</feature>
<feature type="active site" evidence="6">
    <location>
        <position position="152"/>
    </location>
</feature>
<keyword evidence="2 6" id="KW-0479">Metal-binding</keyword>
<comment type="cofactor">
    <cofactor evidence="6">
        <name>Fe(2+)</name>
        <dbReference type="ChEBI" id="CHEBI:29033"/>
    </cofactor>
    <text evidence="6">Binds 1 Fe(2+) ion.</text>
</comment>
<accession>A0ABP6T8F7</accession>
<evidence type="ECO:0000256" key="2">
    <source>
        <dbReference type="ARBA" id="ARBA00022723"/>
    </source>
</evidence>
<sequence>MESSTQTGSGSVILPPRGADGLLPIVVTGQPVLHRPAAPVEVFDDALAELVEQMTASMKAAPGAGLAGPQVGVGLRLFTYDCGPGRRGHVVNPVLERLSAGLEEENEGCLSIPGLRFPTPRASRVRVTGVDVDGNAVDVVGEGYLARCFQHEVDHLDGVLYVERLGGKVRKQALKDIRSASWNGTPSLEPSRTG</sequence>
<dbReference type="EC" id="3.5.1.88" evidence="6"/>
<evidence type="ECO:0000256" key="1">
    <source>
        <dbReference type="ARBA" id="ARBA00010759"/>
    </source>
</evidence>
<dbReference type="EMBL" id="BAAAYN010000046">
    <property type="protein sequence ID" value="GAA3394815.1"/>
    <property type="molecule type" value="Genomic_DNA"/>
</dbReference>
<evidence type="ECO:0000313" key="7">
    <source>
        <dbReference type="EMBL" id="GAA3394815.1"/>
    </source>
</evidence>
<evidence type="ECO:0000256" key="6">
    <source>
        <dbReference type="HAMAP-Rule" id="MF_00163"/>
    </source>
</evidence>
<dbReference type="HAMAP" id="MF_00163">
    <property type="entry name" value="Pep_deformylase"/>
    <property type="match status" value="1"/>
</dbReference>
<dbReference type="SUPFAM" id="SSF56420">
    <property type="entry name" value="Peptide deformylase"/>
    <property type="match status" value="1"/>
</dbReference>
<dbReference type="InterPro" id="IPR036821">
    <property type="entry name" value="Peptide_deformylase_sf"/>
</dbReference>